<gene>
    <name evidence="1" type="ORF">Q9L58_008693</name>
</gene>
<name>A0ABR3G9J1_9PEZI</name>
<evidence type="ECO:0000313" key="2">
    <source>
        <dbReference type="Proteomes" id="UP001447188"/>
    </source>
</evidence>
<sequence>MSHFEFATTDPLITTPISTDDVIITSTDTSGDSGEVATDSPISTPSVIISADPSGVAATLPDPTATPVVSGLSTHCLCGSYNPGSQSFAPRRIAPLKKQIEKTPSLVLSVTTPKGLIMKWTE</sequence>
<accession>A0ABR3G9J1</accession>
<keyword evidence="2" id="KW-1185">Reference proteome</keyword>
<dbReference type="EMBL" id="JBBBZM010000169">
    <property type="protein sequence ID" value="KAL0632440.1"/>
    <property type="molecule type" value="Genomic_DNA"/>
</dbReference>
<reference evidence="1 2" key="1">
    <citation type="submission" date="2024-02" db="EMBL/GenBank/DDBJ databases">
        <title>Discinaceae phylogenomics.</title>
        <authorList>
            <person name="Dirks A.C."/>
            <person name="James T.Y."/>
        </authorList>
    </citation>
    <scope>NUCLEOTIDE SEQUENCE [LARGE SCALE GENOMIC DNA]</scope>
    <source>
        <strain evidence="1 2">ACD0624</strain>
    </source>
</reference>
<organism evidence="1 2">
    <name type="scientific">Discina gigas</name>
    <dbReference type="NCBI Taxonomy" id="1032678"/>
    <lineage>
        <taxon>Eukaryota</taxon>
        <taxon>Fungi</taxon>
        <taxon>Dikarya</taxon>
        <taxon>Ascomycota</taxon>
        <taxon>Pezizomycotina</taxon>
        <taxon>Pezizomycetes</taxon>
        <taxon>Pezizales</taxon>
        <taxon>Discinaceae</taxon>
        <taxon>Discina</taxon>
    </lineage>
</organism>
<protein>
    <submittedName>
        <fullName evidence="1">Uncharacterized protein</fullName>
    </submittedName>
</protein>
<evidence type="ECO:0000313" key="1">
    <source>
        <dbReference type="EMBL" id="KAL0632440.1"/>
    </source>
</evidence>
<comment type="caution">
    <text evidence="1">The sequence shown here is derived from an EMBL/GenBank/DDBJ whole genome shotgun (WGS) entry which is preliminary data.</text>
</comment>
<dbReference type="Proteomes" id="UP001447188">
    <property type="component" value="Unassembled WGS sequence"/>
</dbReference>
<proteinExistence type="predicted"/>